<dbReference type="AlphaFoldDB" id="A0A6C0HFS8"/>
<keyword evidence="1" id="KW-0472">Membrane</keyword>
<feature type="transmembrane region" description="Helical" evidence="1">
    <location>
        <begin position="5"/>
        <end position="23"/>
    </location>
</feature>
<dbReference type="EMBL" id="MN739943">
    <property type="protein sequence ID" value="QHT79005.1"/>
    <property type="molecule type" value="Genomic_DNA"/>
</dbReference>
<organism evidence="2">
    <name type="scientific">viral metagenome</name>
    <dbReference type="NCBI Taxonomy" id="1070528"/>
    <lineage>
        <taxon>unclassified sequences</taxon>
        <taxon>metagenomes</taxon>
        <taxon>organismal metagenomes</taxon>
    </lineage>
</organism>
<keyword evidence="1" id="KW-0812">Transmembrane</keyword>
<evidence type="ECO:0000256" key="1">
    <source>
        <dbReference type="SAM" id="Phobius"/>
    </source>
</evidence>
<evidence type="ECO:0000313" key="2">
    <source>
        <dbReference type="EMBL" id="QHT79005.1"/>
    </source>
</evidence>
<reference evidence="2" key="1">
    <citation type="journal article" date="2020" name="Nature">
        <title>Giant virus diversity and host interactions through global metagenomics.</title>
        <authorList>
            <person name="Schulz F."/>
            <person name="Roux S."/>
            <person name="Paez-Espino D."/>
            <person name="Jungbluth S."/>
            <person name="Walsh D.A."/>
            <person name="Denef V.J."/>
            <person name="McMahon K.D."/>
            <person name="Konstantinidis K.T."/>
            <person name="Eloe-Fadrosh E.A."/>
            <person name="Kyrpides N.C."/>
            <person name="Woyke T."/>
        </authorList>
    </citation>
    <scope>NUCLEOTIDE SEQUENCE</scope>
    <source>
        <strain evidence="2">GVMAG-M-3300023179-97</strain>
    </source>
</reference>
<keyword evidence="1" id="KW-1133">Transmembrane helix</keyword>
<proteinExistence type="predicted"/>
<name>A0A6C0HFS8_9ZZZZ</name>
<protein>
    <submittedName>
        <fullName evidence="2">Uncharacterized protein</fullName>
    </submittedName>
</protein>
<accession>A0A6C0HFS8</accession>
<sequence length="288" mass="33382">MKRRILYFGTIFLTVVIFTIFLTTRENFVIGNHDRVLEAIEYVKLGFRNIEEAMKKKEKNEPVCPPNTIYSKQLRDVDIKPSSDEKVVGANANRTIETLPISNIISVNLQHLDSLAATYIAMDEYEQDPVSSLNTIQKELNAYIDIYTYINDRYKLALPAIPKNTLLIRSAQSSCKEFQRKLSLPRAQLYSQLKYDILHKVPTQVVATMPMISSLEPPPELIRSELKNKKYSDKIHTYPRIDIFPRLKNVYRCTNNVVKNKKIEEPPIKDIYTQLEKTYSNSSMHSNF</sequence>